<evidence type="ECO:0000313" key="8">
    <source>
        <dbReference type="Proteomes" id="UP000182011"/>
    </source>
</evidence>
<accession>A0A0P1P903</accession>
<dbReference type="HAMAP" id="MF_00376">
    <property type="entry name" value="Dephospho_CoA_kinase"/>
    <property type="match status" value="1"/>
</dbReference>
<accession>A0A0P1L8C1</accession>
<organism evidence="7 8">
    <name type="scientific">Candidatus Kryptonium thompsonii</name>
    <dbReference type="NCBI Taxonomy" id="1633631"/>
    <lineage>
        <taxon>Bacteria</taxon>
        <taxon>Pseudomonadati</taxon>
        <taxon>Candidatus Kryptoniota</taxon>
        <taxon>Candidatus Kryptonium</taxon>
    </lineage>
</organism>
<dbReference type="Proteomes" id="UP000182011">
    <property type="component" value="Unassembled WGS sequence"/>
</dbReference>
<accession>A0A0S4N3M5</accession>
<name>A0A0N7MUJ3_9BACT</name>
<keyword evidence="5" id="KW-0808">Transferase</keyword>
<dbReference type="InterPro" id="IPR027417">
    <property type="entry name" value="P-loop_NTPase"/>
</dbReference>
<evidence type="ECO:0000256" key="5">
    <source>
        <dbReference type="HAMAP-Rule" id="MF_00376"/>
    </source>
</evidence>
<dbReference type="GO" id="GO:0005524">
    <property type="term" value="F:ATP binding"/>
    <property type="evidence" value="ECO:0007669"/>
    <property type="project" value="UniProtKB-UniRule"/>
</dbReference>
<evidence type="ECO:0000256" key="3">
    <source>
        <dbReference type="ARBA" id="ARBA00022840"/>
    </source>
</evidence>
<comment type="function">
    <text evidence="5">Catalyzes the phosphorylation of the 3'-hydroxyl group of dephosphocoenzyme A to form coenzyme A.</text>
</comment>
<comment type="catalytic activity">
    <reaction evidence="5">
        <text>3'-dephospho-CoA + ATP = ADP + CoA + H(+)</text>
        <dbReference type="Rhea" id="RHEA:18245"/>
        <dbReference type="ChEBI" id="CHEBI:15378"/>
        <dbReference type="ChEBI" id="CHEBI:30616"/>
        <dbReference type="ChEBI" id="CHEBI:57287"/>
        <dbReference type="ChEBI" id="CHEBI:57328"/>
        <dbReference type="ChEBI" id="CHEBI:456216"/>
        <dbReference type="EC" id="2.7.1.24"/>
    </reaction>
</comment>
<comment type="pathway">
    <text evidence="5">Cofactor biosynthesis; coenzyme A biosynthesis; CoA from (R)-pantothenate: step 5/5.</text>
</comment>
<dbReference type="GO" id="GO:0015937">
    <property type="term" value="P:coenzyme A biosynthetic process"/>
    <property type="evidence" value="ECO:0007669"/>
    <property type="project" value="UniProtKB-UniRule"/>
</dbReference>
<evidence type="ECO:0000256" key="1">
    <source>
        <dbReference type="ARBA" id="ARBA00009018"/>
    </source>
</evidence>
<dbReference type="GO" id="GO:0004140">
    <property type="term" value="F:dephospho-CoA kinase activity"/>
    <property type="evidence" value="ECO:0007669"/>
    <property type="project" value="UniProtKB-UniRule"/>
</dbReference>
<accession>A0A0N7MUJ3</accession>
<dbReference type="EMBL" id="FAOP01000004">
    <property type="protein sequence ID" value="CUU04735.1"/>
    <property type="molecule type" value="Genomic_DNA"/>
</dbReference>
<keyword evidence="5 7" id="KW-0418">Kinase</keyword>
<gene>
    <name evidence="5" type="primary">coaE</name>
    <name evidence="7" type="ORF">JGI4_01096</name>
</gene>
<dbReference type="OrthoDB" id="9812943at2"/>
<accession>A0A0N7MTX0</accession>
<evidence type="ECO:0000313" key="7">
    <source>
        <dbReference type="EMBL" id="CUU04735.1"/>
    </source>
</evidence>
<dbReference type="PROSITE" id="PS51219">
    <property type="entry name" value="DPCK"/>
    <property type="match status" value="1"/>
</dbReference>
<dbReference type="PANTHER" id="PTHR10695">
    <property type="entry name" value="DEPHOSPHO-COA KINASE-RELATED"/>
    <property type="match status" value="1"/>
</dbReference>
<dbReference type="SUPFAM" id="SSF52540">
    <property type="entry name" value="P-loop containing nucleoside triphosphate hydrolases"/>
    <property type="match status" value="1"/>
</dbReference>
<reference evidence="8" key="1">
    <citation type="submission" date="2015-11" db="EMBL/GenBank/DDBJ databases">
        <authorList>
            <person name="Varghese N."/>
        </authorList>
    </citation>
    <scope>NUCLEOTIDE SEQUENCE [LARGE SCALE GENOMIC DNA]</scope>
</reference>
<evidence type="ECO:0000256" key="4">
    <source>
        <dbReference type="ARBA" id="ARBA00022993"/>
    </source>
</evidence>
<dbReference type="AlphaFoldDB" id="A0A0N7MUJ3"/>
<dbReference type="InterPro" id="IPR001977">
    <property type="entry name" value="Depp_CoAkinase"/>
</dbReference>
<evidence type="ECO:0000256" key="2">
    <source>
        <dbReference type="ARBA" id="ARBA00022741"/>
    </source>
</evidence>
<sequence>MQFKHGILTVGVTGGIGSGKTTVCKIFEEFGAKVIYADEVAKRIMEEDEKLKRKIKKLFGDEAYIGGKLNRKFISDVIFSDEKKRKVLESIVHPEVIKKIITEFKKISKNENQSFVIVEAALIFESGFDKELDYVVVVDADEELKIKRIMERDNCTREEVLKRMKAQMSQSKKRSLADIVIQNDGDIEALRERVKFLYSLFQKISKPIGEN</sequence>
<accession>A0A0P1LMP0</accession>
<dbReference type="NCBIfam" id="TIGR00152">
    <property type="entry name" value="dephospho-CoA kinase"/>
    <property type="match status" value="1"/>
</dbReference>
<feature type="binding site" evidence="5">
    <location>
        <begin position="17"/>
        <end position="22"/>
    </location>
    <ligand>
        <name>ATP</name>
        <dbReference type="ChEBI" id="CHEBI:30616"/>
    </ligand>
</feature>
<dbReference type="GO" id="GO:0005737">
    <property type="term" value="C:cytoplasm"/>
    <property type="evidence" value="ECO:0007669"/>
    <property type="project" value="UniProtKB-SubCell"/>
</dbReference>
<keyword evidence="3 5" id="KW-0067">ATP-binding</keyword>
<keyword evidence="2 5" id="KW-0547">Nucleotide-binding</keyword>
<accession>A0A0P1M6P2</accession>
<dbReference type="STRING" id="1633631.GCA_001442925_01095"/>
<proteinExistence type="inferred from homology"/>
<dbReference type="UniPathway" id="UPA00241">
    <property type="reaction ID" value="UER00356"/>
</dbReference>
<dbReference type="PANTHER" id="PTHR10695:SF46">
    <property type="entry name" value="BIFUNCTIONAL COENZYME A SYNTHASE-RELATED"/>
    <property type="match status" value="1"/>
</dbReference>
<accession>A0A0P1LY17</accession>
<dbReference type="EC" id="2.7.1.24" evidence="5 6"/>
<keyword evidence="5" id="KW-0963">Cytoplasm</keyword>
<keyword evidence="4 5" id="KW-0173">Coenzyme A biosynthesis</keyword>
<dbReference type="CDD" id="cd02022">
    <property type="entry name" value="DPCK"/>
    <property type="match status" value="1"/>
</dbReference>
<dbReference type="Pfam" id="PF01121">
    <property type="entry name" value="CoaE"/>
    <property type="match status" value="1"/>
</dbReference>
<comment type="subcellular location">
    <subcellularLocation>
        <location evidence="5">Cytoplasm</location>
    </subcellularLocation>
</comment>
<protein>
    <recommendedName>
        <fullName evidence="5 6">Dephospho-CoA kinase</fullName>
        <ecNumber evidence="5 6">2.7.1.24</ecNumber>
    </recommendedName>
    <alternativeName>
        <fullName evidence="5">Dephosphocoenzyme A kinase</fullName>
    </alternativeName>
</protein>
<dbReference type="RefSeq" id="WP_082349154.1">
    <property type="nucleotide sequence ID" value="NZ_CZVJ01000049.1"/>
</dbReference>
<evidence type="ECO:0000256" key="6">
    <source>
        <dbReference type="NCBIfam" id="TIGR00152"/>
    </source>
</evidence>
<comment type="similarity">
    <text evidence="1 5">Belongs to the CoaE family.</text>
</comment>
<accession>A0A0P1NWM7</accession>
<dbReference type="Gene3D" id="3.40.50.300">
    <property type="entry name" value="P-loop containing nucleotide triphosphate hydrolases"/>
    <property type="match status" value="1"/>
</dbReference>